<keyword evidence="8 13" id="KW-0460">Magnesium</keyword>
<dbReference type="InterPro" id="IPR008250">
    <property type="entry name" value="ATPase_P-typ_transduc_dom_A_sf"/>
</dbReference>
<feature type="domain" description="P5B-type ATPase N-terminal" evidence="16">
    <location>
        <begin position="207"/>
        <end position="334"/>
    </location>
</feature>
<name>A0AAD5S2Q9_9FUNG</name>
<dbReference type="EC" id="7.2.2.-" evidence="13"/>
<evidence type="ECO:0000256" key="11">
    <source>
        <dbReference type="ARBA" id="ARBA00023136"/>
    </source>
</evidence>
<sequence length="869" mass="97173">MRPVTPSEPPDYGPDVSGTSSSFEEQMDGFPTPIDFRNGEEFPFAPEPDLSVSYSQHREEFPPDPEAVLQATSYHDFESPPGFPPDEEEEGPNGFYVEPEDATLISPDKTDGEWDETSSEEEEDEEEEDEESHVPHQFVPVLSRTKNATRPQRAAVGDSTRTRIDTPLLYGHTASNSYGSVPASSLPSHRLDPVTGYAYAQSYELDEDLTIVITGHQQSYIKLVSYYILCVLTVGILYLLCRWFPKLELALTTRQCPLPNATIVSIKNEWGEIQTIPVERSAFSGTIDDIFPSSKARRARETLIGSDVKDESLRSTLLPTLTHFEYRYIRFILNPMIGMFEPNWSWSDPKWGSVRKVLQGIRDGEKVEERKLIFGRNEVDVREKGIFRLAVDEVLHPFFMFQIGSIVLWSLDDYYYYATCIFLISIVTATLTLLETRKTMRRLREISRFSCPVRVWRSGRWQILRSEDLVPGDVYEVTPPVFPCDSILLDGDCIVNESMLTGESVPVSKSAVSDLELRTVDFEVEDPAGSGRMGRWFLFCGTKIVRIRPGVGKGRKAGVVKGLEGIEEEGVKVENGTRGQQQQQQPGALALCVRTGFNTTKGSLVRSMLFPKPNKFKFYRDSFRFIGVLAIIASIGFLGSVYNFLQMKVQITMIIVRALDLLTIVVPPALPATMAIGTNFAISRLRKGDIYCTSPPRVNICGKLELIAFDKTGTLTQEGLDVLGFRFTVPMKEKVDSPKEVESGVPLRFSALYRSMQEIRAAFELKARLRGAEELFDSEDSEHEVSVRLASLDGHPNSVGVRLGGLGNDGKGGGGGFMYPNIVCAMATCHSIKVVEGELIGDPMDLKMFEFTGWMIEEGVPGVKREKRS</sequence>
<evidence type="ECO:0000256" key="13">
    <source>
        <dbReference type="RuleBase" id="RU362082"/>
    </source>
</evidence>
<evidence type="ECO:0000313" key="17">
    <source>
        <dbReference type="EMBL" id="KAJ3033709.1"/>
    </source>
</evidence>
<evidence type="ECO:0000256" key="3">
    <source>
        <dbReference type="ARBA" id="ARBA00022553"/>
    </source>
</evidence>
<keyword evidence="6 13" id="KW-0547">Nucleotide-binding</keyword>
<feature type="region of interest" description="Disordered" evidence="14">
    <location>
        <begin position="1"/>
        <end position="135"/>
    </location>
</feature>
<comment type="caution">
    <text evidence="17">The sequence shown here is derived from an EMBL/GenBank/DDBJ whole genome shotgun (WGS) entry which is preliminary data.</text>
</comment>
<evidence type="ECO:0000256" key="8">
    <source>
        <dbReference type="ARBA" id="ARBA00022842"/>
    </source>
</evidence>
<dbReference type="SUPFAM" id="SSF81665">
    <property type="entry name" value="Calcium ATPase, transmembrane domain M"/>
    <property type="match status" value="1"/>
</dbReference>
<dbReference type="InterPro" id="IPR023214">
    <property type="entry name" value="HAD_sf"/>
</dbReference>
<evidence type="ECO:0000256" key="10">
    <source>
        <dbReference type="ARBA" id="ARBA00022989"/>
    </source>
</evidence>
<dbReference type="GO" id="GO:0016020">
    <property type="term" value="C:membrane"/>
    <property type="evidence" value="ECO:0007669"/>
    <property type="project" value="UniProtKB-SubCell"/>
</dbReference>
<dbReference type="GO" id="GO:0046872">
    <property type="term" value="F:metal ion binding"/>
    <property type="evidence" value="ECO:0007669"/>
    <property type="project" value="UniProtKB-UniRule"/>
</dbReference>
<evidence type="ECO:0000256" key="5">
    <source>
        <dbReference type="ARBA" id="ARBA00022723"/>
    </source>
</evidence>
<evidence type="ECO:0000256" key="2">
    <source>
        <dbReference type="ARBA" id="ARBA00006000"/>
    </source>
</evidence>
<keyword evidence="4 13" id="KW-0812">Transmembrane</keyword>
<comment type="subcellular location">
    <subcellularLocation>
        <location evidence="1 13">Membrane</location>
        <topology evidence="1 13">Multi-pass membrane protein</topology>
    </subcellularLocation>
</comment>
<evidence type="ECO:0000256" key="12">
    <source>
        <dbReference type="ARBA" id="ARBA00049360"/>
    </source>
</evidence>
<comment type="caution">
    <text evidence="13">Lacks conserved residue(s) required for the propagation of feature annotation.</text>
</comment>
<dbReference type="InterPro" id="IPR059000">
    <property type="entry name" value="ATPase_P-type_domA"/>
</dbReference>
<keyword evidence="3" id="KW-0597">Phosphoprotein</keyword>
<dbReference type="GO" id="GO:0140358">
    <property type="term" value="F:P-type transmembrane transporter activity"/>
    <property type="evidence" value="ECO:0007669"/>
    <property type="project" value="InterPro"/>
</dbReference>
<dbReference type="PROSITE" id="PS00154">
    <property type="entry name" value="ATPASE_E1_E2"/>
    <property type="match status" value="1"/>
</dbReference>
<feature type="non-terminal residue" evidence="17">
    <location>
        <position position="1"/>
    </location>
</feature>
<keyword evidence="18" id="KW-1185">Reference proteome</keyword>
<dbReference type="FunFam" id="1.20.1110.10:FF:000023">
    <property type="entry name" value="Cation-transporting ATPase"/>
    <property type="match status" value="1"/>
</dbReference>
<evidence type="ECO:0000313" key="18">
    <source>
        <dbReference type="Proteomes" id="UP001212841"/>
    </source>
</evidence>
<dbReference type="PANTHER" id="PTHR45630:SF8">
    <property type="entry name" value="CATION-TRANSPORTING ATPASE"/>
    <property type="match status" value="1"/>
</dbReference>
<dbReference type="GO" id="GO:0019829">
    <property type="term" value="F:ATPase-coupled monoatomic cation transmembrane transporter activity"/>
    <property type="evidence" value="ECO:0007669"/>
    <property type="project" value="UniProtKB-UniRule"/>
</dbReference>
<accession>A0AAD5S2Q9</accession>
<dbReference type="Gene3D" id="3.40.50.1000">
    <property type="entry name" value="HAD superfamily/HAD-like"/>
    <property type="match status" value="1"/>
</dbReference>
<evidence type="ECO:0000259" key="15">
    <source>
        <dbReference type="Pfam" id="PF00122"/>
    </source>
</evidence>
<dbReference type="GO" id="GO:0006874">
    <property type="term" value="P:intracellular calcium ion homeostasis"/>
    <property type="evidence" value="ECO:0007669"/>
    <property type="project" value="TreeGrafter"/>
</dbReference>
<dbReference type="InterPro" id="IPR023298">
    <property type="entry name" value="ATPase_P-typ_TM_dom_sf"/>
</dbReference>
<protein>
    <recommendedName>
        <fullName evidence="13">Cation-transporting ATPase</fullName>
        <ecNumber evidence="13">7.2.2.-</ecNumber>
    </recommendedName>
</protein>
<gene>
    <name evidence="17" type="ORF">HK097_004753</name>
</gene>
<dbReference type="GO" id="GO:0005524">
    <property type="term" value="F:ATP binding"/>
    <property type="evidence" value="ECO:0007669"/>
    <property type="project" value="UniProtKB-UniRule"/>
</dbReference>
<evidence type="ECO:0000256" key="4">
    <source>
        <dbReference type="ARBA" id="ARBA00022692"/>
    </source>
</evidence>
<dbReference type="InterPro" id="IPR006544">
    <property type="entry name" value="P-type_TPase_V"/>
</dbReference>
<dbReference type="SUPFAM" id="SSF81653">
    <property type="entry name" value="Calcium ATPase, transduction domain A"/>
    <property type="match status" value="1"/>
</dbReference>
<feature type="transmembrane region" description="Helical" evidence="13">
    <location>
        <begin position="625"/>
        <end position="645"/>
    </location>
</feature>
<evidence type="ECO:0000256" key="14">
    <source>
        <dbReference type="SAM" id="MobiDB-lite"/>
    </source>
</evidence>
<keyword evidence="7 13" id="KW-0067">ATP-binding</keyword>
<evidence type="ECO:0000259" key="16">
    <source>
        <dbReference type="Pfam" id="PF12409"/>
    </source>
</evidence>
<keyword evidence="9 13" id="KW-1278">Translocase</keyword>
<comment type="similarity">
    <text evidence="2 13">Belongs to the cation transport ATPase (P-type) (TC 3.A.3) family. Type V subfamily.</text>
</comment>
<dbReference type="EMBL" id="JADGJD010002252">
    <property type="protein sequence ID" value="KAJ3033709.1"/>
    <property type="molecule type" value="Genomic_DNA"/>
</dbReference>
<organism evidence="17 18">
    <name type="scientific">Rhizophlyctis rosea</name>
    <dbReference type="NCBI Taxonomy" id="64517"/>
    <lineage>
        <taxon>Eukaryota</taxon>
        <taxon>Fungi</taxon>
        <taxon>Fungi incertae sedis</taxon>
        <taxon>Chytridiomycota</taxon>
        <taxon>Chytridiomycota incertae sedis</taxon>
        <taxon>Chytridiomycetes</taxon>
        <taxon>Rhizophlyctidales</taxon>
        <taxon>Rhizophlyctidaceae</taxon>
        <taxon>Rhizophlyctis</taxon>
    </lineage>
</organism>
<dbReference type="InterPro" id="IPR047819">
    <property type="entry name" value="P5A-ATPase_N"/>
</dbReference>
<dbReference type="Gene3D" id="3.40.1110.10">
    <property type="entry name" value="Calcium-transporting ATPase, cytoplasmic domain N"/>
    <property type="match status" value="1"/>
</dbReference>
<dbReference type="Pfam" id="PF00122">
    <property type="entry name" value="E1-E2_ATPase"/>
    <property type="match status" value="1"/>
</dbReference>
<dbReference type="Gene3D" id="1.20.1110.10">
    <property type="entry name" value="Calcium-transporting ATPase, transmembrane domain"/>
    <property type="match status" value="1"/>
</dbReference>
<feature type="compositionally biased region" description="Pro residues" evidence="14">
    <location>
        <begin position="1"/>
        <end position="12"/>
    </location>
</feature>
<proteinExistence type="inferred from homology"/>
<dbReference type="InterPro" id="IPR018303">
    <property type="entry name" value="ATPase_P-typ_P_site"/>
</dbReference>
<dbReference type="AlphaFoldDB" id="A0AAD5S2Q9"/>
<feature type="transmembrane region" description="Helical" evidence="13">
    <location>
        <begin position="386"/>
        <end position="408"/>
    </location>
</feature>
<dbReference type="PRINTS" id="PR00119">
    <property type="entry name" value="CATATPASE"/>
</dbReference>
<keyword evidence="5 13" id="KW-0479">Metal-binding</keyword>
<dbReference type="Pfam" id="PF12409">
    <property type="entry name" value="P5-ATPase"/>
    <property type="match status" value="1"/>
</dbReference>
<feature type="domain" description="P-type ATPase A" evidence="15">
    <location>
        <begin position="453"/>
        <end position="606"/>
    </location>
</feature>
<evidence type="ECO:0000256" key="7">
    <source>
        <dbReference type="ARBA" id="ARBA00022840"/>
    </source>
</evidence>
<feature type="compositionally biased region" description="Acidic residues" evidence="14">
    <location>
        <begin position="113"/>
        <end position="131"/>
    </location>
</feature>
<comment type="catalytic activity">
    <reaction evidence="12 13">
        <text>ATP + H2O = ADP + phosphate + H(+)</text>
        <dbReference type="Rhea" id="RHEA:13065"/>
        <dbReference type="ChEBI" id="CHEBI:15377"/>
        <dbReference type="ChEBI" id="CHEBI:15378"/>
        <dbReference type="ChEBI" id="CHEBI:30616"/>
        <dbReference type="ChEBI" id="CHEBI:43474"/>
        <dbReference type="ChEBI" id="CHEBI:456216"/>
    </reaction>
</comment>
<evidence type="ECO:0000256" key="9">
    <source>
        <dbReference type="ARBA" id="ARBA00022967"/>
    </source>
</evidence>
<dbReference type="Gene3D" id="2.70.150.10">
    <property type="entry name" value="Calcium-transporting ATPase, cytoplasmic transduction domain A"/>
    <property type="match status" value="2"/>
</dbReference>
<feature type="transmembrane region" description="Helical" evidence="13">
    <location>
        <begin position="414"/>
        <end position="434"/>
    </location>
</feature>
<dbReference type="Proteomes" id="UP001212841">
    <property type="component" value="Unassembled WGS sequence"/>
</dbReference>
<reference evidence="17" key="1">
    <citation type="submission" date="2020-05" db="EMBL/GenBank/DDBJ databases">
        <title>Phylogenomic resolution of chytrid fungi.</title>
        <authorList>
            <person name="Stajich J.E."/>
            <person name="Amses K."/>
            <person name="Simmons R."/>
            <person name="Seto K."/>
            <person name="Myers J."/>
            <person name="Bonds A."/>
            <person name="Quandt C.A."/>
            <person name="Barry K."/>
            <person name="Liu P."/>
            <person name="Grigoriev I."/>
            <person name="Longcore J.E."/>
            <person name="James T.Y."/>
        </authorList>
    </citation>
    <scope>NUCLEOTIDE SEQUENCE</scope>
    <source>
        <strain evidence="17">JEL0318</strain>
    </source>
</reference>
<feature type="transmembrane region" description="Helical" evidence="13">
    <location>
        <begin position="224"/>
        <end position="244"/>
    </location>
</feature>
<evidence type="ECO:0000256" key="1">
    <source>
        <dbReference type="ARBA" id="ARBA00004141"/>
    </source>
</evidence>
<dbReference type="PANTHER" id="PTHR45630">
    <property type="entry name" value="CATION-TRANSPORTING ATPASE-RELATED"/>
    <property type="match status" value="1"/>
</dbReference>
<dbReference type="InterPro" id="IPR023299">
    <property type="entry name" value="ATPase_P-typ_cyto_dom_N"/>
</dbReference>
<keyword evidence="10 13" id="KW-1133">Transmembrane helix</keyword>
<keyword evidence="11 13" id="KW-0472">Membrane</keyword>
<feature type="transmembrane region" description="Helical" evidence="13">
    <location>
        <begin position="651"/>
        <end position="677"/>
    </location>
</feature>
<evidence type="ECO:0000256" key="6">
    <source>
        <dbReference type="ARBA" id="ARBA00022741"/>
    </source>
</evidence>